<dbReference type="AlphaFoldDB" id="A0A1H5UVN8"/>
<reference evidence="2 3" key="1">
    <citation type="submission" date="2016-10" db="EMBL/GenBank/DDBJ databases">
        <authorList>
            <person name="de Groot N.N."/>
        </authorList>
    </citation>
    <scope>NUCLEOTIDE SEQUENCE [LARGE SCALE GENOMIC DNA]</scope>
    <source>
        <strain evidence="2 3">CGMCC 4.7037</strain>
    </source>
</reference>
<name>A0A1H5UVN8_9ACTN</name>
<evidence type="ECO:0000313" key="2">
    <source>
        <dbReference type="EMBL" id="SEF79024.1"/>
    </source>
</evidence>
<feature type="region of interest" description="Disordered" evidence="1">
    <location>
        <begin position="1"/>
        <end position="30"/>
    </location>
</feature>
<feature type="compositionally biased region" description="Acidic residues" evidence="1">
    <location>
        <begin position="21"/>
        <end position="30"/>
    </location>
</feature>
<dbReference type="EMBL" id="FNVT01000001">
    <property type="protein sequence ID" value="SEF79024.1"/>
    <property type="molecule type" value="Genomic_DNA"/>
</dbReference>
<sequence>MAETWPDALEGLEGDVHWYDLPDDEAEEDT</sequence>
<accession>A0A1H5UVN8</accession>
<protein>
    <submittedName>
        <fullName evidence="2">Uncharacterized protein</fullName>
    </submittedName>
</protein>
<organism evidence="2 3">
    <name type="scientific">Nonomuraea solani</name>
    <dbReference type="NCBI Taxonomy" id="1144553"/>
    <lineage>
        <taxon>Bacteria</taxon>
        <taxon>Bacillati</taxon>
        <taxon>Actinomycetota</taxon>
        <taxon>Actinomycetes</taxon>
        <taxon>Streptosporangiales</taxon>
        <taxon>Streptosporangiaceae</taxon>
        <taxon>Nonomuraea</taxon>
    </lineage>
</organism>
<keyword evidence="3" id="KW-1185">Reference proteome</keyword>
<gene>
    <name evidence="2" type="ORF">SAMN05444920_101666</name>
</gene>
<proteinExistence type="predicted"/>
<dbReference type="RefSeq" id="WP_235029880.1">
    <property type="nucleotide sequence ID" value="NZ_FNVT01000001.1"/>
</dbReference>
<evidence type="ECO:0000256" key="1">
    <source>
        <dbReference type="SAM" id="MobiDB-lite"/>
    </source>
</evidence>
<evidence type="ECO:0000313" key="3">
    <source>
        <dbReference type="Proteomes" id="UP000236732"/>
    </source>
</evidence>
<dbReference type="Proteomes" id="UP000236732">
    <property type="component" value="Unassembled WGS sequence"/>
</dbReference>